<accession>A0A0F2LU40</accession>
<reference evidence="9 10" key="1">
    <citation type="journal article" date="2014" name="BMC Genomics">
        <title>Comparative genomics of the major fungal agents of human and animal Sporotrichosis: Sporothrix schenckii and Sporothrix brasiliensis.</title>
        <authorList>
            <person name="Teixeira M.M."/>
            <person name="de Almeida L.G."/>
            <person name="Kubitschek-Barreira P."/>
            <person name="Alves F.L."/>
            <person name="Kioshima E.S."/>
            <person name="Abadio A.K."/>
            <person name="Fernandes L."/>
            <person name="Derengowski L.S."/>
            <person name="Ferreira K.S."/>
            <person name="Souza R.C."/>
            <person name="Ruiz J.C."/>
            <person name="de Andrade N.C."/>
            <person name="Paes H.C."/>
            <person name="Nicola A.M."/>
            <person name="Albuquerque P."/>
            <person name="Gerber A.L."/>
            <person name="Martins V.P."/>
            <person name="Peconick L.D."/>
            <person name="Neto A.V."/>
            <person name="Chaucanez C.B."/>
            <person name="Silva P.A."/>
            <person name="Cunha O.L."/>
            <person name="de Oliveira F.F."/>
            <person name="dos Santos T.C."/>
            <person name="Barros A.L."/>
            <person name="Soares M.A."/>
            <person name="de Oliveira L.M."/>
            <person name="Marini M.M."/>
            <person name="Villalobos-Duno H."/>
            <person name="Cunha M.M."/>
            <person name="de Hoog S."/>
            <person name="da Silveira J.F."/>
            <person name="Henrissat B."/>
            <person name="Nino-Vega G.A."/>
            <person name="Cisalpino P.S."/>
            <person name="Mora-Montes H.M."/>
            <person name="Almeida S.R."/>
            <person name="Stajich J.E."/>
            <person name="Lopes-Bezerra L.M."/>
            <person name="Vasconcelos A.T."/>
            <person name="Felipe M.S."/>
        </authorList>
    </citation>
    <scope>NUCLEOTIDE SEQUENCE [LARGE SCALE GENOMIC DNA]</scope>
    <source>
        <strain evidence="9 10">1099-18</strain>
    </source>
</reference>
<keyword evidence="5" id="KW-0378">Hydrolase</keyword>
<name>A0A0F2LU40_SPOSC</name>
<evidence type="ECO:0000256" key="3">
    <source>
        <dbReference type="ARBA" id="ARBA00022670"/>
    </source>
</evidence>
<dbReference type="Proteomes" id="UP000033710">
    <property type="component" value="Unassembled WGS sequence"/>
</dbReference>
<dbReference type="InterPro" id="IPR001394">
    <property type="entry name" value="Peptidase_C19_UCH"/>
</dbReference>
<proteinExistence type="predicted"/>
<dbReference type="EC" id="3.4.19.12" evidence="2"/>
<feature type="compositionally biased region" description="Pro residues" evidence="7">
    <location>
        <begin position="1414"/>
        <end position="1426"/>
    </location>
</feature>
<dbReference type="InterPro" id="IPR044635">
    <property type="entry name" value="UBP14-like"/>
</dbReference>
<dbReference type="GO" id="GO:0043161">
    <property type="term" value="P:proteasome-mediated ubiquitin-dependent protein catabolic process"/>
    <property type="evidence" value="ECO:0007669"/>
    <property type="project" value="InterPro"/>
</dbReference>
<dbReference type="Pfam" id="PF13446">
    <property type="entry name" value="RPT"/>
    <property type="match status" value="2"/>
</dbReference>
<feature type="region of interest" description="Disordered" evidence="7">
    <location>
        <begin position="798"/>
        <end position="894"/>
    </location>
</feature>
<dbReference type="PROSITE" id="PS50235">
    <property type="entry name" value="USP_3"/>
    <property type="match status" value="1"/>
</dbReference>
<dbReference type="PANTHER" id="PTHR43982:SF6">
    <property type="entry name" value="UBIQUITIN CARBOXYL-TERMINAL HYDROLASE 2-RELATED"/>
    <property type="match status" value="1"/>
</dbReference>
<evidence type="ECO:0000256" key="2">
    <source>
        <dbReference type="ARBA" id="ARBA00012759"/>
    </source>
</evidence>
<dbReference type="InterPro" id="IPR038765">
    <property type="entry name" value="Papain-like_cys_pep_sf"/>
</dbReference>
<dbReference type="PROSITE" id="PS00973">
    <property type="entry name" value="USP_2"/>
    <property type="match status" value="1"/>
</dbReference>
<keyword evidence="4" id="KW-0833">Ubl conjugation pathway</keyword>
<dbReference type="InterPro" id="IPR025305">
    <property type="entry name" value="UCH_repeat_domain"/>
</dbReference>
<keyword evidence="3" id="KW-0645">Protease</keyword>
<feature type="domain" description="USP" evidence="8">
    <location>
        <begin position="671"/>
        <end position="1395"/>
    </location>
</feature>
<evidence type="ECO:0000313" key="9">
    <source>
        <dbReference type="EMBL" id="KJR80025.1"/>
    </source>
</evidence>
<comment type="catalytic activity">
    <reaction evidence="1">
        <text>Thiol-dependent hydrolysis of ester, thioester, amide, peptide and isopeptide bonds formed by the C-terminal Gly of ubiquitin (a 76-residue protein attached to proteins as an intracellular targeting signal).</text>
        <dbReference type="EC" id="3.4.19.12"/>
    </reaction>
</comment>
<dbReference type="GO" id="GO:0061136">
    <property type="term" value="P:regulation of proteasomal protein catabolic process"/>
    <property type="evidence" value="ECO:0007669"/>
    <property type="project" value="TreeGrafter"/>
</dbReference>
<dbReference type="Pfam" id="PF00443">
    <property type="entry name" value="UCH"/>
    <property type="match status" value="2"/>
</dbReference>
<reference evidence="9 10" key="2">
    <citation type="journal article" date="2015" name="Eukaryot. Cell">
        <title>Asexual propagation of a virulent clone complex in a human and feline outbreak of sporotrichosis.</title>
        <authorList>
            <person name="Teixeira Mde M."/>
            <person name="Rodrigues A.M."/>
            <person name="Tsui C.K."/>
            <person name="de Almeida L.G."/>
            <person name="Van Diepeningen A.D."/>
            <person name="van den Ende B.G."/>
            <person name="Fernandes G.F."/>
            <person name="Kano R."/>
            <person name="Hamelin R.C."/>
            <person name="Lopes-Bezerra L.M."/>
            <person name="Vasconcelos A.T."/>
            <person name="de Hoog S."/>
            <person name="de Camargo Z.P."/>
            <person name="Felipe M.S."/>
        </authorList>
    </citation>
    <scope>NUCLEOTIDE SEQUENCE [LARGE SCALE GENOMIC DNA]</scope>
    <source>
        <strain evidence="9 10">1099-18</strain>
    </source>
</reference>
<feature type="region of interest" description="Disordered" evidence="7">
    <location>
        <begin position="1194"/>
        <end position="1221"/>
    </location>
</feature>
<evidence type="ECO:0000256" key="7">
    <source>
        <dbReference type="SAM" id="MobiDB-lite"/>
    </source>
</evidence>
<dbReference type="Gene3D" id="3.90.70.10">
    <property type="entry name" value="Cysteine proteinases"/>
    <property type="match status" value="2"/>
</dbReference>
<dbReference type="VEuPathDB" id="FungiDB:SPSK_00372"/>
<evidence type="ECO:0000313" key="10">
    <source>
        <dbReference type="Proteomes" id="UP000033710"/>
    </source>
</evidence>
<gene>
    <name evidence="9" type="ORF">SPSK_00372</name>
</gene>
<feature type="compositionally biased region" description="Polar residues" evidence="7">
    <location>
        <begin position="850"/>
        <end position="863"/>
    </location>
</feature>
<dbReference type="PANTHER" id="PTHR43982">
    <property type="entry name" value="UBIQUITIN CARBOXYL-TERMINAL HYDROLASE"/>
    <property type="match status" value="1"/>
</dbReference>
<keyword evidence="6" id="KW-0788">Thiol protease</keyword>
<feature type="compositionally biased region" description="Polar residues" evidence="7">
    <location>
        <begin position="1471"/>
        <end position="1495"/>
    </location>
</feature>
<dbReference type="GO" id="GO:0070628">
    <property type="term" value="F:proteasome binding"/>
    <property type="evidence" value="ECO:0007669"/>
    <property type="project" value="TreeGrafter"/>
</dbReference>
<dbReference type="KEGG" id="ssck:SPSK_00372"/>
<feature type="compositionally biased region" description="Low complexity" evidence="7">
    <location>
        <begin position="828"/>
        <end position="849"/>
    </location>
</feature>
<feature type="region of interest" description="Disordered" evidence="7">
    <location>
        <begin position="1406"/>
        <end position="1495"/>
    </location>
</feature>
<evidence type="ECO:0000256" key="6">
    <source>
        <dbReference type="ARBA" id="ARBA00022807"/>
    </source>
</evidence>
<evidence type="ECO:0000256" key="4">
    <source>
        <dbReference type="ARBA" id="ARBA00022786"/>
    </source>
</evidence>
<dbReference type="RefSeq" id="XP_016582701.1">
    <property type="nucleotide sequence ID" value="XM_016727341.1"/>
</dbReference>
<dbReference type="GeneID" id="27662618"/>
<comment type="caution">
    <text evidence="9">The sequence shown here is derived from an EMBL/GenBank/DDBJ whole genome shotgun (WGS) entry which is preliminary data.</text>
</comment>
<evidence type="ECO:0000259" key="8">
    <source>
        <dbReference type="PROSITE" id="PS50235"/>
    </source>
</evidence>
<organism evidence="9 10">
    <name type="scientific">Sporothrix schenckii 1099-18</name>
    <dbReference type="NCBI Taxonomy" id="1397361"/>
    <lineage>
        <taxon>Eukaryota</taxon>
        <taxon>Fungi</taxon>
        <taxon>Dikarya</taxon>
        <taxon>Ascomycota</taxon>
        <taxon>Pezizomycotina</taxon>
        <taxon>Sordariomycetes</taxon>
        <taxon>Sordariomycetidae</taxon>
        <taxon>Ophiostomatales</taxon>
        <taxon>Ophiostomataceae</taxon>
        <taxon>Sporothrix</taxon>
    </lineage>
</organism>
<dbReference type="GO" id="GO:0016579">
    <property type="term" value="P:protein deubiquitination"/>
    <property type="evidence" value="ECO:0007669"/>
    <property type="project" value="InterPro"/>
</dbReference>
<evidence type="ECO:0000256" key="5">
    <source>
        <dbReference type="ARBA" id="ARBA00022801"/>
    </source>
</evidence>
<sequence length="1495" mass="166812">MVFPETAKLVFFARKAHGGKKKRTLIRAVMNPPAYPGTRSRGPVPLPLVEETSHIDLGQPGRLAPRWLQDFVSGELEAGLNAGATFQDVGCASDAFRREEARKQGGIYYDDATPPIMRHELLLKGHQSFQGEPPSSQPLLRADGNVCYEVLACVCQNCRYHFTFYIDRTQNQSCGTTRGNNSNNTDPFHHLVHVLTEKSAPRPIDIKLYPFHGRGTYTCSSKKCSFKLIVEISSPRLSDHLLDYLTDHDGIRNRLKRAVEDEPERFADVANVTPNALAYLRAYLRDIVEGRSEKNPDGSEIERKIDQRNKKFFIQFGNGPEAAELLTYLGFEEIINEDSRAWKVPCPAITRPTRPGSQLAFYQDVKSEVETIIGKDSQNMKPNAAISFITNALDIGDFATSDYGYNEYRISDYADLGLFPRMHERYFWYAFTCQSQTNPRMKDDYFLCLKRLAQGRNNEDLELRIQSLDSIRTAQPKDSLPAGSEEDDIRLATERSLQDTQTTVVSHQLSNTDKVIQAYNYFGLEEGQRSDDEVLAKFLSNSDAYPSQKSNFREKLLLIARHTKSPNLQKMAVEDMSYEEALNYLGAQNDTDASYMVSIAQYNIASNEKDRDLVAAALRQISKERGDDPLLASAAQDFLNGDKGRSSVDLSSRTVTAMSDTDLIFDPSLPTGLENIRNTCYLNSILQYFNTVKPVHEILDNFDELGLPGTEDSLQNRRIDPGSAHLERGEAYAGRQFVEQLSSLFDKMQQSDKVYEVPTQRLAIAALKNSARLVSDGKQLLTKNVDAENHSLSFDLANTERTNSPAPPLPRRHAAAVSGSPQNNSVHANSPASPKAAAAVLASDADSTSIRSSQTLVDQSETMIENKAETQGQSRRESRRVSTADDGWQSIPPVSDSMEEFQEDTATSDMPIVVHAEQVEDENASASREVTMSDTGVETAMISDGSAPFTTSDSHLQQTVPGAIQTVFDPPPVAEPSVESIIEYALEDTTVKGTDQQDVEEVMGNIISHLRASVKATGEDVATGVQRDPITDTFFWTSATYSRSDRNGSYNRQVAPNRWVTAFPAEDKKIGLLQALSNSFQREFITQGTWYERFTSIVDLPPILHIHIQRSKGDGTKNKSLVDIPQALHLDQFMDCDEGSDLFNRRRHAWNIQERIRSLKGPNGESPYISFLPDAVGKAAAYTDMIVNEHLHQHAEKKNTHDDLERAGASSDNEFDSDDGDYDMIDDDVKELLRENDVVFELSAVLSGQGQEVETQVDTTLDQRWSNDATKQLLDGARHLTREDVQNSWAQQDSVLHCNDIMRNVQQIRAEYEQELEGLFADLKAPQNKYLLHAVICHSGNTGKAGHYWVWIYDFERGLWRKYNDKAVKEFANTDAVMAELSNGGEPYYLAYVRASDVEKYVGVSLRKERSPSPAVPPAPPRPQPRLLPTIPETTPAPPGNNSESHRLITPLQEEGEPEDPSIGGLDGQSDGKTLQQQALVQVRASTPISDGQTK</sequence>
<dbReference type="SUPFAM" id="SSF54001">
    <property type="entry name" value="Cysteine proteinases"/>
    <property type="match status" value="1"/>
</dbReference>
<feature type="compositionally biased region" description="Basic and acidic residues" evidence="7">
    <location>
        <begin position="1194"/>
        <end position="1206"/>
    </location>
</feature>
<dbReference type="OrthoDB" id="2420415at2759"/>
<dbReference type="InterPro" id="IPR028889">
    <property type="entry name" value="USP"/>
</dbReference>
<feature type="compositionally biased region" description="Basic and acidic residues" evidence="7">
    <location>
        <begin position="864"/>
        <end position="883"/>
    </location>
</feature>
<dbReference type="GO" id="GO:0004843">
    <property type="term" value="F:cysteine-type deubiquitinase activity"/>
    <property type="evidence" value="ECO:0007669"/>
    <property type="project" value="UniProtKB-EC"/>
</dbReference>
<evidence type="ECO:0000256" key="1">
    <source>
        <dbReference type="ARBA" id="ARBA00000707"/>
    </source>
</evidence>
<dbReference type="InterPro" id="IPR018200">
    <property type="entry name" value="USP_CS"/>
</dbReference>
<dbReference type="CDD" id="cd02257">
    <property type="entry name" value="Peptidase_C19"/>
    <property type="match status" value="1"/>
</dbReference>
<dbReference type="EMBL" id="AXCR01000012">
    <property type="protein sequence ID" value="KJR80025.1"/>
    <property type="molecule type" value="Genomic_DNA"/>
</dbReference>
<protein>
    <recommendedName>
        <fullName evidence="2">ubiquitinyl hydrolase 1</fullName>
        <ecNumber evidence="2">3.4.19.12</ecNumber>
    </recommendedName>
</protein>